<dbReference type="Proteomes" id="UP000185657">
    <property type="component" value="Unassembled WGS sequence"/>
</dbReference>
<organism evidence="11 14">
    <name type="scientific">Hydrogenophaga crassostreae</name>
    <dbReference type="NCBI Taxonomy" id="1763535"/>
    <lineage>
        <taxon>Bacteria</taxon>
        <taxon>Pseudomonadati</taxon>
        <taxon>Pseudomonadota</taxon>
        <taxon>Betaproteobacteria</taxon>
        <taxon>Burkholderiales</taxon>
        <taxon>Comamonadaceae</taxon>
        <taxon>Hydrogenophaga</taxon>
    </lineage>
</organism>
<reference evidence="12 13" key="1">
    <citation type="submission" date="2016-02" db="EMBL/GenBank/DDBJ databases">
        <title>Draft genome sequence of Hydrogenophaga sp. LPB0072.</title>
        <authorList>
            <person name="Shin S.-K."/>
            <person name="Yi H."/>
        </authorList>
    </citation>
    <scope>NUCLEOTIDE SEQUENCE [LARGE SCALE GENOMIC DNA]</scope>
    <source>
        <strain evidence="12 13">LPB0072</strain>
    </source>
</reference>
<dbReference type="Proteomes" id="UP000185680">
    <property type="component" value="Chromosome"/>
</dbReference>
<dbReference type="InterPro" id="IPR010065">
    <property type="entry name" value="AA_ABC_transptr_permease_3TM"/>
</dbReference>
<dbReference type="SUPFAM" id="SSF161098">
    <property type="entry name" value="MetI-like"/>
    <property type="match status" value="1"/>
</dbReference>
<dbReference type="PROSITE" id="PS50928">
    <property type="entry name" value="ABC_TM1"/>
    <property type="match status" value="1"/>
</dbReference>
<evidence type="ECO:0000313" key="12">
    <source>
        <dbReference type="EMBL" id="OAD39334.1"/>
    </source>
</evidence>
<dbReference type="CDD" id="cd06261">
    <property type="entry name" value="TM_PBP2"/>
    <property type="match status" value="1"/>
</dbReference>
<dbReference type="GO" id="GO:0022857">
    <property type="term" value="F:transmembrane transporter activity"/>
    <property type="evidence" value="ECO:0007669"/>
    <property type="project" value="InterPro"/>
</dbReference>
<evidence type="ECO:0000256" key="4">
    <source>
        <dbReference type="ARBA" id="ARBA00022475"/>
    </source>
</evidence>
<keyword evidence="3 9" id="KW-0813">Transport</keyword>
<dbReference type="AlphaFoldDB" id="A0A162SPV5"/>
<feature type="transmembrane region" description="Helical" evidence="9">
    <location>
        <begin position="28"/>
        <end position="48"/>
    </location>
</feature>
<keyword evidence="4" id="KW-1003">Cell membrane</keyword>
<evidence type="ECO:0000259" key="10">
    <source>
        <dbReference type="PROSITE" id="PS50928"/>
    </source>
</evidence>
<proteinExistence type="inferred from homology"/>
<evidence type="ECO:0000256" key="3">
    <source>
        <dbReference type="ARBA" id="ARBA00022448"/>
    </source>
</evidence>
<evidence type="ECO:0000256" key="9">
    <source>
        <dbReference type="RuleBase" id="RU363032"/>
    </source>
</evidence>
<dbReference type="InterPro" id="IPR000515">
    <property type="entry name" value="MetI-like"/>
</dbReference>
<evidence type="ECO:0000256" key="6">
    <source>
        <dbReference type="ARBA" id="ARBA00022692"/>
    </source>
</evidence>
<dbReference type="STRING" id="1763535.LPB072_00075"/>
<protein>
    <submittedName>
        <fullName evidence="11">Amino acid ABC transporter permease</fullName>
    </submittedName>
</protein>
<evidence type="ECO:0000256" key="5">
    <source>
        <dbReference type="ARBA" id="ARBA00022519"/>
    </source>
</evidence>
<feature type="transmembrane region" description="Helical" evidence="9">
    <location>
        <begin position="93"/>
        <end position="114"/>
    </location>
</feature>
<name>A0A162SPV5_9BURK</name>
<feature type="domain" description="ABC transmembrane type-1" evidence="10">
    <location>
        <begin position="22"/>
        <end position="218"/>
    </location>
</feature>
<dbReference type="KEGG" id="hyl:LPB072_00075"/>
<dbReference type="RefSeq" id="WP_066096709.1">
    <property type="nucleotide sequence ID" value="NZ_CP017476.1"/>
</dbReference>
<accession>A0A162SPV5</accession>
<dbReference type="PANTHER" id="PTHR30614:SF10">
    <property type="entry name" value="ARGININE ABC TRANSPORTER PERMEASE PROTEIN ARTM"/>
    <property type="match status" value="1"/>
</dbReference>
<feature type="transmembrane region" description="Helical" evidence="9">
    <location>
        <begin position="60"/>
        <end position="81"/>
    </location>
</feature>
<dbReference type="InterPro" id="IPR043429">
    <property type="entry name" value="ArtM/GltK/GlnP/TcyL/YhdX-like"/>
</dbReference>
<dbReference type="EMBL" id="LVWD01000043">
    <property type="protein sequence ID" value="OAD39334.1"/>
    <property type="molecule type" value="Genomic_DNA"/>
</dbReference>
<keyword evidence="13" id="KW-1185">Reference proteome</keyword>
<dbReference type="InterPro" id="IPR035906">
    <property type="entry name" value="MetI-like_sf"/>
</dbReference>
<comment type="similarity">
    <text evidence="2">Belongs to the binding-protein-dependent transport system permease family. HisMQ subfamily.</text>
</comment>
<sequence length="231" mass="25312">MSLFNDYLALLVESGPAILEGLLITVKLLVGSCLVGFALSVPLAIARLSTHAGIRWCADVYSAVFRGTPLLVQIFIFYYGLSQFEAVRASPAWLVLNDSFYCGLVVLSLNLTAYMAEDIRAGIMAVPNGEKEAALAYGLNKWQLYRYILIPRALTIATPALGNEIIAQLKSTALVSTITVLDLTGVVRRLSATSYTTDALILAGVIYALITLSISWVIRWIERRNAHHFSR</sequence>
<evidence type="ECO:0000256" key="8">
    <source>
        <dbReference type="ARBA" id="ARBA00023136"/>
    </source>
</evidence>
<gene>
    <name evidence="11" type="ORF">LPB072_00075</name>
    <name evidence="12" type="ORF">LPB72_22350</name>
</gene>
<evidence type="ECO:0000256" key="2">
    <source>
        <dbReference type="ARBA" id="ARBA00010072"/>
    </source>
</evidence>
<feature type="transmembrane region" description="Helical" evidence="9">
    <location>
        <begin position="199"/>
        <end position="221"/>
    </location>
</feature>
<dbReference type="Pfam" id="PF00528">
    <property type="entry name" value="BPD_transp_1"/>
    <property type="match status" value="1"/>
</dbReference>
<dbReference type="Gene3D" id="1.10.3720.10">
    <property type="entry name" value="MetI-like"/>
    <property type="match status" value="1"/>
</dbReference>
<dbReference type="GO" id="GO:0006865">
    <property type="term" value="P:amino acid transport"/>
    <property type="evidence" value="ECO:0007669"/>
    <property type="project" value="TreeGrafter"/>
</dbReference>
<dbReference type="PANTHER" id="PTHR30614">
    <property type="entry name" value="MEMBRANE COMPONENT OF AMINO ACID ABC TRANSPORTER"/>
    <property type="match status" value="1"/>
</dbReference>
<reference evidence="11 14" key="2">
    <citation type="submission" date="2016-10" db="EMBL/GenBank/DDBJ databases">
        <title>Hydorgenophaga sp. LPB0072 isolated from gastropod.</title>
        <authorList>
            <person name="Kim E."/>
            <person name="Yi H."/>
        </authorList>
    </citation>
    <scope>NUCLEOTIDE SEQUENCE [LARGE SCALE GENOMIC DNA]</scope>
    <source>
        <strain evidence="11 14">LPB0072</strain>
    </source>
</reference>
<comment type="subcellular location">
    <subcellularLocation>
        <location evidence="1">Cell inner membrane</location>
        <topology evidence="1">Multi-pass membrane protein</topology>
    </subcellularLocation>
    <subcellularLocation>
        <location evidence="9">Cell membrane</location>
        <topology evidence="9">Multi-pass membrane protein</topology>
    </subcellularLocation>
</comment>
<evidence type="ECO:0000256" key="1">
    <source>
        <dbReference type="ARBA" id="ARBA00004429"/>
    </source>
</evidence>
<evidence type="ECO:0000313" key="13">
    <source>
        <dbReference type="Proteomes" id="UP000185657"/>
    </source>
</evidence>
<dbReference type="OrthoDB" id="7026155at2"/>
<evidence type="ECO:0000256" key="7">
    <source>
        <dbReference type="ARBA" id="ARBA00022989"/>
    </source>
</evidence>
<dbReference type="NCBIfam" id="TIGR01726">
    <property type="entry name" value="HEQRo_perm_3TM"/>
    <property type="match status" value="1"/>
</dbReference>
<keyword evidence="5" id="KW-0997">Cell inner membrane</keyword>
<keyword evidence="7 9" id="KW-1133">Transmembrane helix</keyword>
<dbReference type="GO" id="GO:0043190">
    <property type="term" value="C:ATP-binding cassette (ABC) transporter complex"/>
    <property type="evidence" value="ECO:0007669"/>
    <property type="project" value="InterPro"/>
</dbReference>
<dbReference type="EMBL" id="CP017476">
    <property type="protein sequence ID" value="AOW11494.1"/>
    <property type="molecule type" value="Genomic_DNA"/>
</dbReference>
<keyword evidence="8 9" id="KW-0472">Membrane</keyword>
<evidence type="ECO:0000313" key="11">
    <source>
        <dbReference type="EMBL" id="AOW11494.1"/>
    </source>
</evidence>
<evidence type="ECO:0000313" key="14">
    <source>
        <dbReference type="Proteomes" id="UP000185680"/>
    </source>
</evidence>
<keyword evidence="6 9" id="KW-0812">Transmembrane</keyword>